<dbReference type="InterPro" id="IPR015424">
    <property type="entry name" value="PyrdxlP-dep_Trfase"/>
</dbReference>
<comment type="catalytic activity">
    <reaction evidence="10 12">
        <text>4-(phosphooxy)-L-threonine + 2-oxoglutarate = (R)-3-hydroxy-2-oxo-4-phosphooxybutanoate + L-glutamate</text>
        <dbReference type="Rhea" id="RHEA:16573"/>
        <dbReference type="ChEBI" id="CHEBI:16810"/>
        <dbReference type="ChEBI" id="CHEBI:29985"/>
        <dbReference type="ChEBI" id="CHEBI:58452"/>
        <dbReference type="ChEBI" id="CHEBI:58538"/>
        <dbReference type="EC" id="2.6.1.52"/>
    </reaction>
</comment>
<evidence type="ECO:0000256" key="7">
    <source>
        <dbReference type="ARBA" id="ARBA00022898"/>
    </source>
</evidence>
<dbReference type="GO" id="GO:0006564">
    <property type="term" value="P:L-serine biosynthetic process"/>
    <property type="evidence" value="ECO:0007669"/>
    <property type="project" value="UniProtKB-UniRule"/>
</dbReference>
<dbReference type="PIRSF" id="PIRSF000525">
    <property type="entry name" value="SerC"/>
    <property type="match status" value="1"/>
</dbReference>
<organism evidence="14 15">
    <name type="scientific">Buchnera aphidicola</name>
    <name type="common">Thelaxes californica</name>
    <dbReference type="NCBI Taxonomy" id="1315998"/>
    <lineage>
        <taxon>Bacteria</taxon>
        <taxon>Pseudomonadati</taxon>
        <taxon>Pseudomonadota</taxon>
        <taxon>Gammaproteobacteria</taxon>
        <taxon>Enterobacterales</taxon>
        <taxon>Erwiniaceae</taxon>
        <taxon>Buchnera</taxon>
    </lineage>
</organism>
<dbReference type="UniPathway" id="UPA00244">
    <property type="reaction ID" value="UER00311"/>
</dbReference>
<dbReference type="InterPro" id="IPR000192">
    <property type="entry name" value="Aminotrans_V_dom"/>
</dbReference>
<dbReference type="FunFam" id="3.90.1150.10:FF:000006">
    <property type="entry name" value="Phosphoserine aminotransferase"/>
    <property type="match status" value="1"/>
</dbReference>
<protein>
    <recommendedName>
        <fullName evidence="12">Phosphoserine aminotransferase</fullName>
        <ecNumber evidence="12">2.6.1.52</ecNumber>
    </recommendedName>
    <alternativeName>
        <fullName evidence="12">Phosphohydroxythreonine aminotransferase</fullName>
        <shortName evidence="12">PSAT</shortName>
    </alternativeName>
</protein>
<evidence type="ECO:0000256" key="12">
    <source>
        <dbReference type="HAMAP-Rule" id="MF_00160"/>
    </source>
</evidence>
<evidence type="ECO:0000256" key="6">
    <source>
        <dbReference type="ARBA" id="ARBA00022679"/>
    </source>
</evidence>
<comment type="pathway">
    <text evidence="2 12">Amino-acid biosynthesis; L-serine biosynthesis; L-serine from 3-phospho-D-glycerate: step 2/3.</text>
</comment>
<keyword evidence="9 12" id="KW-0718">Serine biosynthesis</keyword>
<comment type="similarity">
    <text evidence="3 12">Belongs to the class-V pyridoxal-phosphate-dependent aminotransferase family. SerC subfamily.</text>
</comment>
<comment type="function">
    <text evidence="12">Catalyzes the reversible conversion of 3-phosphohydroxypyruvate to phosphoserine and of 3-hydroxy-2-oxo-4-phosphonooxybutanoate to phosphohydroxythreonine.</text>
</comment>
<dbReference type="GO" id="GO:0005737">
    <property type="term" value="C:cytoplasm"/>
    <property type="evidence" value="ECO:0007669"/>
    <property type="project" value="UniProtKB-SubCell"/>
</dbReference>
<gene>
    <name evidence="12 14" type="primary">serC</name>
    <name evidence="14" type="ORF">D9V80_01190</name>
</gene>
<evidence type="ECO:0000259" key="13">
    <source>
        <dbReference type="Pfam" id="PF00266"/>
    </source>
</evidence>
<feature type="binding site" evidence="12">
    <location>
        <begin position="76"/>
        <end position="77"/>
    </location>
    <ligand>
        <name>pyridoxal 5'-phosphate</name>
        <dbReference type="ChEBI" id="CHEBI:597326"/>
    </ligand>
</feature>
<dbReference type="Pfam" id="PF00266">
    <property type="entry name" value="Aminotran_5"/>
    <property type="match status" value="1"/>
</dbReference>
<dbReference type="FunFam" id="3.40.640.10:FF:000010">
    <property type="entry name" value="Phosphoserine aminotransferase"/>
    <property type="match status" value="1"/>
</dbReference>
<dbReference type="EC" id="2.6.1.52" evidence="12"/>
<dbReference type="NCBIfam" id="TIGR01364">
    <property type="entry name" value="serC_1"/>
    <property type="match status" value="1"/>
</dbReference>
<evidence type="ECO:0000256" key="3">
    <source>
        <dbReference type="ARBA" id="ARBA00006904"/>
    </source>
</evidence>
<proteinExistence type="inferred from homology"/>
<dbReference type="InterPro" id="IPR015422">
    <property type="entry name" value="PyrdxlP-dep_Trfase_small"/>
</dbReference>
<evidence type="ECO:0000256" key="2">
    <source>
        <dbReference type="ARBA" id="ARBA00005099"/>
    </source>
</evidence>
<evidence type="ECO:0000256" key="11">
    <source>
        <dbReference type="ARBA" id="ARBA00049007"/>
    </source>
</evidence>
<comment type="cofactor">
    <cofactor evidence="12">
        <name>pyridoxal 5'-phosphate</name>
        <dbReference type="ChEBI" id="CHEBI:597326"/>
    </cofactor>
    <text evidence="12">Binds 1 pyridoxal phosphate per subunit.</text>
</comment>
<dbReference type="InterPro" id="IPR015421">
    <property type="entry name" value="PyrdxlP-dep_Trfase_major"/>
</dbReference>
<evidence type="ECO:0000256" key="8">
    <source>
        <dbReference type="ARBA" id="ARBA00023096"/>
    </source>
</evidence>
<sequence>MNNIYNFSAGPAMLPKEIMLKAQNQLLNWNNLGVSILELSHRSTEFIYFFKKCIENLRYLLNIPKEYTILFCHGGARGQFSAIPMNLLNQQDTTDYICSGFWSQAAAKEAKKYCYVNVINIIQKKTCGNISLIPMKEWPIQNNSKYIHYCPNETIEGIAIEEEPIWFQNRKIIGDFSSTLLSKEINIKKYAMIYASAQKNVGVSGLTIVIIKKELLCLNNKFIPSILNYSTLYNSQSMFNTPATFSWYIAGLIFKWLINLGGVKSIEKKNNKKSSYLYHFIDHSKFYHNNIEKKYRSKMNVTFDLKNKELTNVFVKEAIEYKLLALKGHVARGGIRASLYNSMPFSGVKKLVKFMSLFEQKYH</sequence>
<dbReference type="GO" id="GO:0030170">
    <property type="term" value="F:pyridoxal phosphate binding"/>
    <property type="evidence" value="ECO:0007669"/>
    <property type="project" value="UniProtKB-UniRule"/>
</dbReference>
<feature type="domain" description="Aminotransferase class V" evidence="13">
    <location>
        <begin position="4"/>
        <end position="351"/>
    </location>
</feature>
<feature type="modified residue" description="N6-(pyridoxal phosphate)lysine" evidence="12">
    <location>
        <position position="199"/>
    </location>
</feature>
<keyword evidence="7 12" id="KW-0663">Pyridoxal phosphate</keyword>
<dbReference type="AlphaFoldDB" id="A0A4D6YFB5"/>
<feature type="binding site" evidence="12">
    <location>
        <position position="42"/>
    </location>
    <ligand>
        <name>L-glutamate</name>
        <dbReference type="ChEBI" id="CHEBI:29985"/>
    </ligand>
</feature>
<evidence type="ECO:0000313" key="15">
    <source>
        <dbReference type="Proteomes" id="UP000298782"/>
    </source>
</evidence>
<feature type="binding site" evidence="12">
    <location>
        <begin position="240"/>
        <end position="241"/>
    </location>
    <ligand>
        <name>pyridoxal 5'-phosphate</name>
        <dbReference type="ChEBI" id="CHEBI:597326"/>
    </ligand>
</feature>
<keyword evidence="4 12" id="KW-0032">Aminotransferase</keyword>
<dbReference type="InterPro" id="IPR022278">
    <property type="entry name" value="Pser_aminoTfrase"/>
</dbReference>
<keyword evidence="12" id="KW-0963">Cytoplasm</keyword>
<reference evidence="14 15" key="1">
    <citation type="submission" date="2018-12" db="EMBL/GenBank/DDBJ databases">
        <authorList>
            <person name="Chong R.A."/>
        </authorList>
    </citation>
    <scope>NUCLEOTIDE SEQUENCE [LARGE SCALE GENOMIC DNA]</scope>
    <source>
        <strain evidence="14 15">Tca</strain>
    </source>
</reference>
<comment type="catalytic activity">
    <reaction evidence="11 12">
        <text>O-phospho-L-serine + 2-oxoglutarate = 3-phosphooxypyruvate + L-glutamate</text>
        <dbReference type="Rhea" id="RHEA:14329"/>
        <dbReference type="ChEBI" id="CHEBI:16810"/>
        <dbReference type="ChEBI" id="CHEBI:18110"/>
        <dbReference type="ChEBI" id="CHEBI:29985"/>
        <dbReference type="ChEBI" id="CHEBI:57524"/>
        <dbReference type="EC" id="2.6.1.52"/>
    </reaction>
</comment>
<dbReference type="EMBL" id="CP034852">
    <property type="protein sequence ID" value="QCI26773.1"/>
    <property type="molecule type" value="Genomic_DNA"/>
</dbReference>
<comment type="caution">
    <text evidence="12">Lacks conserved residue(s) required for the propagation of feature annotation.</text>
</comment>
<feature type="binding site" evidence="12">
    <location>
        <position position="175"/>
    </location>
    <ligand>
        <name>pyridoxal 5'-phosphate</name>
        <dbReference type="ChEBI" id="CHEBI:597326"/>
    </ligand>
</feature>
<keyword evidence="6 12" id="KW-0808">Transferase</keyword>
<dbReference type="Gene3D" id="3.90.1150.10">
    <property type="entry name" value="Aspartate Aminotransferase, domain 1"/>
    <property type="match status" value="1"/>
</dbReference>
<dbReference type="PANTHER" id="PTHR43247:SF1">
    <property type="entry name" value="PHOSPHOSERINE AMINOTRANSFERASE"/>
    <property type="match status" value="1"/>
</dbReference>
<comment type="pathway">
    <text evidence="1 12">Cofactor biosynthesis; pyridoxine 5'-phosphate biosynthesis; pyridoxine 5'-phosphate from D-erythrose 4-phosphate: step 3/5.</text>
</comment>
<dbReference type="PANTHER" id="PTHR43247">
    <property type="entry name" value="PHOSPHOSERINE AMINOTRANSFERASE"/>
    <property type="match status" value="1"/>
</dbReference>
<keyword evidence="8 12" id="KW-0664">Pyridoxine biosynthesis</keyword>
<evidence type="ECO:0000256" key="9">
    <source>
        <dbReference type="ARBA" id="ARBA00023299"/>
    </source>
</evidence>
<dbReference type="UniPathway" id="UPA00135">
    <property type="reaction ID" value="UER00197"/>
</dbReference>
<evidence type="ECO:0000256" key="4">
    <source>
        <dbReference type="ARBA" id="ARBA00022576"/>
    </source>
</evidence>
<feature type="binding site" evidence="12">
    <location>
        <position position="154"/>
    </location>
    <ligand>
        <name>pyridoxal 5'-phosphate</name>
        <dbReference type="ChEBI" id="CHEBI:597326"/>
    </ligand>
</feature>
<dbReference type="NCBIfam" id="NF003764">
    <property type="entry name" value="PRK05355.1"/>
    <property type="match status" value="1"/>
</dbReference>
<feature type="binding site" evidence="12">
    <location>
        <position position="198"/>
    </location>
    <ligand>
        <name>pyridoxal 5'-phosphate</name>
        <dbReference type="ChEBI" id="CHEBI:597326"/>
    </ligand>
</feature>
<comment type="subunit">
    <text evidence="12">Homodimer.</text>
</comment>
<dbReference type="Gene3D" id="3.40.640.10">
    <property type="entry name" value="Type I PLP-dependent aspartate aminotransferase-like (Major domain)"/>
    <property type="match status" value="1"/>
</dbReference>
<evidence type="ECO:0000256" key="10">
    <source>
        <dbReference type="ARBA" id="ARBA00047630"/>
    </source>
</evidence>
<evidence type="ECO:0000256" key="1">
    <source>
        <dbReference type="ARBA" id="ARBA00004915"/>
    </source>
</evidence>
<name>A0A4D6YFB5_9GAMM</name>
<dbReference type="GO" id="GO:0008615">
    <property type="term" value="P:pyridoxine biosynthetic process"/>
    <property type="evidence" value="ECO:0007669"/>
    <property type="project" value="UniProtKB-UniRule"/>
</dbReference>
<reference evidence="14 15" key="2">
    <citation type="submission" date="2019-05" db="EMBL/GenBank/DDBJ databases">
        <title>Genome evolution of the obligate endosymbiont Buchnera aphidicola.</title>
        <authorList>
            <person name="Moran N.A."/>
        </authorList>
    </citation>
    <scope>NUCLEOTIDE SEQUENCE [LARGE SCALE GENOMIC DNA]</scope>
    <source>
        <strain evidence="14 15">Tca</strain>
    </source>
</reference>
<keyword evidence="15" id="KW-1185">Reference proteome</keyword>
<dbReference type="SUPFAM" id="SSF53383">
    <property type="entry name" value="PLP-dependent transferases"/>
    <property type="match status" value="1"/>
</dbReference>
<comment type="subcellular location">
    <subcellularLocation>
        <location evidence="12">Cytoplasm</location>
    </subcellularLocation>
</comment>
<accession>A0A4D6YFB5</accession>
<dbReference type="GO" id="GO:0004648">
    <property type="term" value="F:O-phospho-L-serine:2-oxoglutarate aminotransferase activity"/>
    <property type="evidence" value="ECO:0007669"/>
    <property type="project" value="UniProtKB-UniRule"/>
</dbReference>
<evidence type="ECO:0000313" key="14">
    <source>
        <dbReference type="EMBL" id="QCI26773.1"/>
    </source>
</evidence>
<keyword evidence="5 12" id="KW-0028">Amino-acid biosynthesis</keyword>
<dbReference type="HAMAP" id="MF_00160">
    <property type="entry name" value="SerC_aminotrans_5"/>
    <property type="match status" value="1"/>
</dbReference>
<dbReference type="Proteomes" id="UP000298782">
    <property type="component" value="Chromosome"/>
</dbReference>
<dbReference type="OrthoDB" id="9809412at2"/>
<feature type="binding site" evidence="12">
    <location>
        <position position="102"/>
    </location>
    <ligand>
        <name>pyridoxal 5'-phosphate</name>
        <dbReference type="ChEBI" id="CHEBI:597326"/>
    </ligand>
</feature>
<evidence type="ECO:0000256" key="5">
    <source>
        <dbReference type="ARBA" id="ARBA00022605"/>
    </source>
</evidence>
<dbReference type="RefSeq" id="WP_158353433.1">
    <property type="nucleotide sequence ID" value="NZ_CP034852.1"/>
</dbReference>